<evidence type="ECO:0000256" key="2">
    <source>
        <dbReference type="ARBA" id="ARBA00008520"/>
    </source>
</evidence>
<organism evidence="5 6">
    <name type="scientific">Labrys monachus</name>
    <dbReference type="NCBI Taxonomy" id="217067"/>
    <lineage>
        <taxon>Bacteria</taxon>
        <taxon>Pseudomonadati</taxon>
        <taxon>Pseudomonadota</taxon>
        <taxon>Alphaproteobacteria</taxon>
        <taxon>Hyphomicrobiales</taxon>
        <taxon>Xanthobacteraceae</taxon>
        <taxon>Labrys</taxon>
    </lineage>
</organism>
<evidence type="ECO:0000313" key="5">
    <source>
        <dbReference type="EMBL" id="MDQ0392078.1"/>
    </source>
</evidence>
<comment type="caution">
    <text evidence="5">The sequence shown here is derived from an EMBL/GenBank/DDBJ whole genome shotgun (WGS) entry which is preliminary data.</text>
</comment>
<evidence type="ECO:0000256" key="4">
    <source>
        <dbReference type="SAM" id="SignalP"/>
    </source>
</evidence>
<dbReference type="Pfam" id="PF01547">
    <property type="entry name" value="SBP_bac_1"/>
    <property type="match status" value="1"/>
</dbReference>
<dbReference type="EMBL" id="JAUSVK010000001">
    <property type="protein sequence ID" value="MDQ0392078.1"/>
    <property type="molecule type" value="Genomic_DNA"/>
</dbReference>
<reference evidence="5 6" key="1">
    <citation type="submission" date="2023-07" db="EMBL/GenBank/DDBJ databases">
        <title>Genomic Encyclopedia of Type Strains, Phase IV (KMG-IV): sequencing the most valuable type-strain genomes for metagenomic binning, comparative biology and taxonomic classification.</title>
        <authorList>
            <person name="Goeker M."/>
        </authorList>
    </citation>
    <scope>NUCLEOTIDE SEQUENCE [LARGE SCALE GENOMIC DNA]</scope>
    <source>
        <strain evidence="5 6">DSM 5896</strain>
    </source>
</reference>
<keyword evidence="6" id="KW-1185">Reference proteome</keyword>
<keyword evidence="3" id="KW-0574">Periplasm</keyword>
<gene>
    <name evidence="5" type="ORF">J3R73_001870</name>
</gene>
<dbReference type="RefSeq" id="WP_307425400.1">
    <property type="nucleotide sequence ID" value="NZ_JAUSVK010000001.1"/>
</dbReference>
<evidence type="ECO:0000256" key="1">
    <source>
        <dbReference type="ARBA" id="ARBA00004418"/>
    </source>
</evidence>
<keyword evidence="4" id="KW-0732">Signal</keyword>
<comment type="similarity">
    <text evidence="2">Belongs to the bacterial solute-binding protein 1 family.</text>
</comment>
<sequence>MLKRTKSVLALALAGALMTFGAAARAQTVTVFHDKPFYQAGWDGLTATAKKSGIDLQFSAYATDQFQAYIQSSLQSGDAPEAFTWWNGTKLKEIVDSGQIAPLDDLWARKIAAGEYDASSAEPFKVDGHIYGMPTGLNRWVVFYNKALFKKAGIDKVPTSWDELMASCAKLKAAGITPFNASLQEGWRGFIWFEELLIRTDPDAYVALNQGKLKYTDEPVRNVFKIWGDLYAKGYFTDPASQEEQLDFARGKAAMYLAGDWNIGLIEKGGLKAGQDFDGFIMPNVDPKVPKVVIVEAAPLLISKAAADKPEIKAFMEWYMSPAAMDSWATVPGLYAGNNKAKAPNSIVQQIAKVASDEHYRSMVRYWEASPSEIVLPAVEEFNRFMTNPSPQAAETAMKNIDAIASQYWAAHGG</sequence>
<evidence type="ECO:0000313" key="6">
    <source>
        <dbReference type="Proteomes" id="UP001237448"/>
    </source>
</evidence>
<dbReference type="PANTHER" id="PTHR43649:SF14">
    <property type="entry name" value="BLR3389 PROTEIN"/>
    <property type="match status" value="1"/>
</dbReference>
<keyword evidence="5" id="KW-0762">Sugar transport</keyword>
<keyword evidence="5" id="KW-0813">Transport</keyword>
<dbReference type="PANTHER" id="PTHR43649">
    <property type="entry name" value="ARABINOSE-BINDING PROTEIN-RELATED"/>
    <property type="match status" value="1"/>
</dbReference>
<feature type="chain" id="PRO_5045212158" evidence="4">
    <location>
        <begin position="27"/>
        <end position="414"/>
    </location>
</feature>
<evidence type="ECO:0000256" key="3">
    <source>
        <dbReference type="ARBA" id="ARBA00022764"/>
    </source>
</evidence>
<feature type="signal peptide" evidence="4">
    <location>
        <begin position="1"/>
        <end position="26"/>
    </location>
</feature>
<dbReference type="InterPro" id="IPR006059">
    <property type="entry name" value="SBP"/>
</dbReference>
<dbReference type="SUPFAM" id="SSF53850">
    <property type="entry name" value="Periplasmic binding protein-like II"/>
    <property type="match status" value="1"/>
</dbReference>
<proteinExistence type="inferred from homology"/>
<accession>A0ABU0FBT8</accession>
<protein>
    <submittedName>
        <fullName evidence="5">Multiple sugar transport system substrate-binding protein</fullName>
    </submittedName>
</protein>
<dbReference type="Proteomes" id="UP001237448">
    <property type="component" value="Unassembled WGS sequence"/>
</dbReference>
<dbReference type="Gene3D" id="3.40.190.10">
    <property type="entry name" value="Periplasmic binding protein-like II"/>
    <property type="match status" value="2"/>
</dbReference>
<name>A0ABU0FBT8_9HYPH</name>
<comment type="subcellular location">
    <subcellularLocation>
        <location evidence="1">Periplasm</location>
    </subcellularLocation>
</comment>
<dbReference type="InterPro" id="IPR050490">
    <property type="entry name" value="Bact_solute-bd_prot1"/>
</dbReference>